<evidence type="ECO:0000256" key="1">
    <source>
        <dbReference type="ARBA" id="ARBA00004141"/>
    </source>
</evidence>
<evidence type="ECO:0000313" key="13">
    <source>
        <dbReference type="RefSeq" id="XP_020670725.2"/>
    </source>
</evidence>
<keyword evidence="2 8" id="KW-0812">Transmembrane</keyword>
<keyword evidence="5 10" id="KW-0472">Membrane</keyword>
<protein>
    <submittedName>
        <fullName evidence="13">Proto-oncogene Mas-like</fullName>
    </submittedName>
</protein>
<keyword evidence="12" id="KW-1185">Reference proteome</keyword>
<evidence type="ECO:0000256" key="10">
    <source>
        <dbReference type="SAM" id="Phobius"/>
    </source>
</evidence>
<keyword evidence="4 8" id="KW-0297">G-protein coupled receptor</keyword>
<evidence type="ECO:0000256" key="5">
    <source>
        <dbReference type="ARBA" id="ARBA00023136"/>
    </source>
</evidence>
<dbReference type="KEGG" id="pvt:110091090"/>
<evidence type="ECO:0000256" key="9">
    <source>
        <dbReference type="SAM" id="MobiDB-lite"/>
    </source>
</evidence>
<dbReference type="Pfam" id="PF00001">
    <property type="entry name" value="7tm_1"/>
    <property type="match status" value="1"/>
</dbReference>
<dbReference type="InterPro" id="IPR000276">
    <property type="entry name" value="GPCR_Rhodpsn"/>
</dbReference>
<evidence type="ECO:0000256" key="7">
    <source>
        <dbReference type="ARBA" id="ARBA00023224"/>
    </source>
</evidence>
<evidence type="ECO:0000256" key="4">
    <source>
        <dbReference type="ARBA" id="ARBA00023040"/>
    </source>
</evidence>
<keyword evidence="7 8" id="KW-0807">Transducer</keyword>
<comment type="subcellular location">
    <subcellularLocation>
        <location evidence="1">Membrane</location>
        <topology evidence="1">Multi-pass membrane protein</topology>
    </subcellularLocation>
</comment>
<feature type="transmembrane region" description="Helical" evidence="10">
    <location>
        <begin position="249"/>
        <end position="268"/>
    </location>
</feature>
<dbReference type="AlphaFoldDB" id="A0A6J0VGQ7"/>
<keyword evidence="6 8" id="KW-0675">Receptor</keyword>
<dbReference type="InterPro" id="IPR017452">
    <property type="entry name" value="GPCR_Rhodpsn_7TM"/>
</dbReference>
<evidence type="ECO:0000256" key="2">
    <source>
        <dbReference type="ARBA" id="ARBA00022692"/>
    </source>
</evidence>
<dbReference type="GeneID" id="110091090"/>
<feature type="region of interest" description="Disordered" evidence="9">
    <location>
        <begin position="289"/>
        <end position="309"/>
    </location>
</feature>
<sequence length="309" mass="35408">MASSPFSNCGYVDSNVDTNGTGMILTSGFTLLISLFGIAGNGIVIWFLGFRIKRNRFTTYILNLSVADVGVAVSLIAINVYWFIGKFSSTNYEDPLKTVFRSGFLFTYSASQFFLTVISIDRCVSIFFPLLYHYQQPKHLPVILCVVIWTLPLPFLAAHLTLYLNNKNCIIWYLQFLLNLVFFIPGMIISTSAILIKVCLISPQYKRRKLLYAILLSLSFFLLFAFPMNVIQCLYLSNVYFGSLYYFEFGYICASLNSAINPFFYFLVGREKKGQQRRRMQKILEQMFRDEEDSKESEIPASIPKTIPP</sequence>
<dbReference type="SUPFAM" id="SSF81321">
    <property type="entry name" value="Family A G protein-coupled receptor-like"/>
    <property type="match status" value="1"/>
</dbReference>
<dbReference type="RefSeq" id="XP_020670725.2">
    <property type="nucleotide sequence ID" value="XM_020815066.2"/>
</dbReference>
<dbReference type="Gene3D" id="1.20.1070.10">
    <property type="entry name" value="Rhodopsin 7-helix transmembrane proteins"/>
    <property type="match status" value="1"/>
</dbReference>
<evidence type="ECO:0000256" key="3">
    <source>
        <dbReference type="ARBA" id="ARBA00022989"/>
    </source>
</evidence>
<keyword evidence="3 10" id="KW-1133">Transmembrane helix</keyword>
<evidence type="ECO:0000256" key="6">
    <source>
        <dbReference type="ARBA" id="ARBA00023170"/>
    </source>
</evidence>
<reference evidence="13" key="1">
    <citation type="submission" date="2025-08" db="UniProtKB">
        <authorList>
            <consortium name="RefSeq"/>
        </authorList>
    </citation>
    <scope>IDENTIFICATION</scope>
</reference>
<feature type="transmembrane region" description="Helical" evidence="10">
    <location>
        <begin position="170"/>
        <end position="198"/>
    </location>
</feature>
<dbReference type="PRINTS" id="PR00237">
    <property type="entry name" value="GPCRRHODOPSN"/>
</dbReference>
<dbReference type="Proteomes" id="UP001652642">
    <property type="component" value="Chromosome 4"/>
</dbReference>
<dbReference type="GO" id="GO:0005886">
    <property type="term" value="C:plasma membrane"/>
    <property type="evidence" value="ECO:0007669"/>
    <property type="project" value="UniProtKB-SubCell"/>
</dbReference>
<dbReference type="GO" id="GO:0004930">
    <property type="term" value="F:G protein-coupled receptor activity"/>
    <property type="evidence" value="ECO:0007669"/>
    <property type="project" value="UniProtKB-KW"/>
</dbReference>
<accession>A0A6J0VGQ7</accession>
<feature type="transmembrane region" description="Helical" evidence="10">
    <location>
        <begin position="60"/>
        <end position="84"/>
    </location>
</feature>
<dbReference type="InterPro" id="IPR026234">
    <property type="entry name" value="MRGPCRFAMILY"/>
</dbReference>
<feature type="transmembrane region" description="Helical" evidence="10">
    <location>
        <begin position="23"/>
        <end position="48"/>
    </location>
</feature>
<dbReference type="PRINTS" id="PR02108">
    <property type="entry name" value="MRGPCRFAMILY"/>
</dbReference>
<feature type="domain" description="G-protein coupled receptors family 1 profile" evidence="11">
    <location>
        <begin position="40"/>
        <end position="265"/>
    </location>
</feature>
<feature type="transmembrane region" description="Helical" evidence="10">
    <location>
        <begin position="104"/>
        <end position="128"/>
    </location>
</feature>
<evidence type="ECO:0000313" key="12">
    <source>
        <dbReference type="Proteomes" id="UP001652642"/>
    </source>
</evidence>
<feature type="transmembrane region" description="Helical" evidence="10">
    <location>
        <begin position="210"/>
        <end position="237"/>
    </location>
</feature>
<dbReference type="PANTHER" id="PTHR11334">
    <property type="entry name" value="MAS-RELATED G-PROTEIN COUPLED RECEPTOR"/>
    <property type="match status" value="1"/>
</dbReference>
<dbReference type="OrthoDB" id="9631784at2759"/>
<dbReference type="PROSITE" id="PS00237">
    <property type="entry name" value="G_PROTEIN_RECEP_F1_1"/>
    <property type="match status" value="1"/>
</dbReference>
<organism evidence="12 13">
    <name type="scientific">Pogona vitticeps</name>
    <name type="common">central bearded dragon</name>
    <dbReference type="NCBI Taxonomy" id="103695"/>
    <lineage>
        <taxon>Eukaryota</taxon>
        <taxon>Metazoa</taxon>
        <taxon>Chordata</taxon>
        <taxon>Craniata</taxon>
        <taxon>Vertebrata</taxon>
        <taxon>Euteleostomi</taxon>
        <taxon>Lepidosauria</taxon>
        <taxon>Squamata</taxon>
        <taxon>Bifurcata</taxon>
        <taxon>Unidentata</taxon>
        <taxon>Episquamata</taxon>
        <taxon>Toxicofera</taxon>
        <taxon>Iguania</taxon>
        <taxon>Acrodonta</taxon>
        <taxon>Agamidae</taxon>
        <taxon>Amphibolurinae</taxon>
        <taxon>Pogona</taxon>
    </lineage>
</organism>
<feature type="transmembrane region" description="Helical" evidence="10">
    <location>
        <begin position="140"/>
        <end position="164"/>
    </location>
</feature>
<proteinExistence type="inferred from homology"/>
<evidence type="ECO:0000256" key="8">
    <source>
        <dbReference type="RuleBase" id="RU000688"/>
    </source>
</evidence>
<gene>
    <name evidence="13" type="primary">LOC110091090</name>
</gene>
<dbReference type="PROSITE" id="PS50262">
    <property type="entry name" value="G_PROTEIN_RECEP_F1_2"/>
    <property type="match status" value="1"/>
</dbReference>
<comment type="similarity">
    <text evidence="8">Belongs to the G-protein coupled receptor 1 family.</text>
</comment>
<dbReference type="PANTHER" id="PTHR11334:SF69">
    <property type="entry name" value="G-PROTEIN COUPLED RECEPTORS FAMILY 1 PROFILE DOMAIN-CONTAINING PROTEIN"/>
    <property type="match status" value="1"/>
</dbReference>
<name>A0A6J0VGQ7_9SAUR</name>
<evidence type="ECO:0000259" key="11">
    <source>
        <dbReference type="PROSITE" id="PS50262"/>
    </source>
</evidence>